<dbReference type="InterPro" id="IPR004117">
    <property type="entry name" value="7tm6_olfct_rcpt"/>
</dbReference>
<evidence type="ECO:0000256" key="7">
    <source>
        <dbReference type="ARBA" id="ARBA00023136"/>
    </source>
</evidence>
<keyword evidence="4 10" id="KW-0812">Transmembrane</keyword>
<dbReference type="RefSeq" id="XP_014475019.1">
    <property type="nucleotide sequence ID" value="XM_014619533.1"/>
</dbReference>
<comment type="subcellular location">
    <subcellularLocation>
        <location evidence="1">Cell membrane</location>
        <topology evidence="1">Multi-pass membrane protein</topology>
    </subcellularLocation>
</comment>
<evidence type="ECO:0000256" key="10">
    <source>
        <dbReference type="SAM" id="Phobius"/>
    </source>
</evidence>
<evidence type="ECO:0000256" key="3">
    <source>
        <dbReference type="ARBA" id="ARBA00022606"/>
    </source>
</evidence>
<dbReference type="PANTHER" id="PTHR21137:SF35">
    <property type="entry name" value="ODORANT RECEPTOR 19A-RELATED"/>
    <property type="match status" value="1"/>
</dbReference>
<dbReference type="GO" id="GO:0005549">
    <property type="term" value="F:odorant binding"/>
    <property type="evidence" value="ECO:0007669"/>
    <property type="project" value="InterPro"/>
</dbReference>
<evidence type="ECO:0000256" key="9">
    <source>
        <dbReference type="ARBA" id="ARBA00023224"/>
    </source>
</evidence>
<dbReference type="GO" id="GO:0005886">
    <property type="term" value="C:plasma membrane"/>
    <property type="evidence" value="ECO:0007669"/>
    <property type="project" value="UniProtKB-SubCell"/>
</dbReference>
<dbReference type="GO" id="GO:0007165">
    <property type="term" value="P:signal transduction"/>
    <property type="evidence" value="ECO:0007669"/>
    <property type="project" value="UniProtKB-KW"/>
</dbReference>
<evidence type="ECO:0000256" key="5">
    <source>
        <dbReference type="ARBA" id="ARBA00022725"/>
    </source>
</evidence>
<keyword evidence="7 10" id="KW-0472">Membrane</keyword>
<accession>A0A6P3XAV9</accession>
<sequence>MRFSTNVEEVLREVCLMELVTSTLTICLLEYYCMTEWENSDAVAILTYFILLVAFSFNILIFCYIGELLVDQYSKISSAAYDVNWYDLSGTKAVDLVMIITMSHYPPKLTAGKFVDLSINTFGVVLKTSVVYLNLLRTVTE</sequence>
<gene>
    <name evidence="12" type="primary">LOC106744612</name>
</gene>
<keyword evidence="2" id="KW-1003">Cell membrane</keyword>
<dbReference type="KEGG" id="dqu:106744612"/>
<keyword evidence="8" id="KW-0675">Receptor</keyword>
<evidence type="ECO:0000256" key="8">
    <source>
        <dbReference type="ARBA" id="ARBA00023170"/>
    </source>
</evidence>
<dbReference type="Pfam" id="PF02949">
    <property type="entry name" value="7tm_6"/>
    <property type="match status" value="1"/>
</dbReference>
<dbReference type="GO" id="GO:0004984">
    <property type="term" value="F:olfactory receptor activity"/>
    <property type="evidence" value="ECO:0007669"/>
    <property type="project" value="InterPro"/>
</dbReference>
<keyword evidence="3" id="KW-0716">Sensory transduction</keyword>
<keyword evidence="6 10" id="KW-1133">Transmembrane helix</keyword>
<dbReference type="GeneID" id="106744612"/>
<evidence type="ECO:0000256" key="1">
    <source>
        <dbReference type="ARBA" id="ARBA00004651"/>
    </source>
</evidence>
<organism evidence="11 12">
    <name type="scientific">Dinoponera quadriceps</name>
    <name type="common">South American ant</name>
    <dbReference type="NCBI Taxonomy" id="609295"/>
    <lineage>
        <taxon>Eukaryota</taxon>
        <taxon>Metazoa</taxon>
        <taxon>Ecdysozoa</taxon>
        <taxon>Arthropoda</taxon>
        <taxon>Hexapoda</taxon>
        <taxon>Insecta</taxon>
        <taxon>Pterygota</taxon>
        <taxon>Neoptera</taxon>
        <taxon>Endopterygota</taxon>
        <taxon>Hymenoptera</taxon>
        <taxon>Apocrita</taxon>
        <taxon>Aculeata</taxon>
        <taxon>Formicoidea</taxon>
        <taxon>Formicidae</taxon>
        <taxon>Ponerinae</taxon>
        <taxon>Ponerini</taxon>
        <taxon>Dinoponera</taxon>
    </lineage>
</organism>
<evidence type="ECO:0000256" key="6">
    <source>
        <dbReference type="ARBA" id="ARBA00022989"/>
    </source>
</evidence>
<reference evidence="12" key="1">
    <citation type="submission" date="2025-08" db="UniProtKB">
        <authorList>
            <consortium name="RefSeq"/>
        </authorList>
    </citation>
    <scope>IDENTIFICATION</scope>
</reference>
<keyword evidence="11" id="KW-1185">Reference proteome</keyword>
<protein>
    <submittedName>
        <fullName evidence="12">Odorant receptor 4-like</fullName>
    </submittedName>
</protein>
<name>A0A6P3XAV9_DINQU</name>
<dbReference type="AlphaFoldDB" id="A0A6P3XAV9"/>
<evidence type="ECO:0000313" key="11">
    <source>
        <dbReference type="Proteomes" id="UP000515204"/>
    </source>
</evidence>
<evidence type="ECO:0000256" key="2">
    <source>
        <dbReference type="ARBA" id="ARBA00022475"/>
    </source>
</evidence>
<dbReference type="OrthoDB" id="6617147at2759"/>
<proteinExistence type="predicted"/>
<feature type="transmembrane region" description="Helical" evidence="10">
    <location>
        <begin position="42"/>
        <end position="65"/>
    </location>
</feature>
<evidence type="ECO:0000313" key="12">
    <source>
        <dbReference type="RefSeq" id="XP_014475019.1"/>
    </source>
</evidence>
<keyword evidence="9" id="KW-0807">Transducer</keyword>
<evidence type="ECO:0000256" key="4">
    <source>
        <dbReference type="ARBA" id="ARBA00022692"/>
    </source>
</evidence>
<dbReference type="Proteomes" id="UP000515204">
    <property type="component" value="Unplaced"/>
</dbReference>
<dbReference type="PANTHER" id="PTHR21137">
    <property type="entry name" value="ODORANT RECEPTOR"/>
    <property type="match status" value="1"/>
</dbReference>
<keyword evidence="5" id="KW-0552">Olfaction</keyword>